<protein>
    <recommendedName>
        <fullName evidence="18">Calcitonin receptor</fullName>
    </recommendedName>
</protein>
<dbReference type="InterPro" id="IPR003287">
    <property type="entry name" value="GPCR_2_calcitonin_rcpt_fam"/>
</dbReference>
<evidence type="ECO:0000256" key="2">
    <source>
        <dbReference type="ARBA" id="ARBA00005314"/>
    </source>
</evidence>
<dbReference type="InterPro" id="IPR036445">
    <property type="entry name" value="GPCR_2_extracell_dom_sf"/>
</dbReference>
<evidence type="ECO:0000256" key="4">
    <source>
        <dbReference type="ARBA" id="ARBA00022692"/>
    </source>
</evidence>
<evidence type="ECO:0000313" key="17">
    <source>
        <dbReference type="Proteomes" id="UP001497497"/>
    </source>
</evidence>
<dbReference type="PRINTS" id="PR01350">
    <property type="entry name" value="CTRFAMILY"/>
</dbReference>
<keyword evidence="11" id="KW-0325">Glycoprotein</keyword>
<dbReference type="SUPFAM" id="SSF111418">
    <property type="entry name" value="Hormone receptor domain"/>
    <property type="match status" value="1"/>
</dbReference>
<keyword evidence="8 13" id="KW-0472">Membrane</keyword>
<dbReference type="InterPro" id="IPR017983">
    <property type="entry name" value="GPCR_2_secretin-like_CS"/>
</dbReference>
<dbReference type="Pfam" id="PF02793">
    <property type="entry name" value="HRM"/>
    <property type="match status" value="1"/>
</dbReference>
<feature type="transmembrane region" description="Helical" evidence="13">
    <location>
        <begin position="119"/>
        <end position="145"/>
    </location>
</feature>
<dbReference type="PANTHER" id="PTHR45620:SF42">
    <property type="entry name" value="G-PROTEIN COUPLED RECEPTOR SEB-2"/>
    <property type="match status" value="1"/>
</dbReference>
<keyword evidence="17" id="KW-1185">Reference proteome</keyword>
<keyword evidence="12" id="KW-0807">Transducer</keyword>
<feature type="domain" description="G-protein coupled receptors family 2 profile 1" evidence="14">
    <location>
        <begin position="31"/>
        <end position="115"/>
    </location>
</feature>
<dbReference type="Pfam" id="PF00002">
    <property type="entry name" value="7tm_2"/>
    <property type="match status" value="1"/>
</dbReference>
<dbReference type="AlphaFoldDB" id="A0AAV2HZU5"/>
<feature type="transmembrane region" description="Helical" evidence="13">
    <location>
        <begin position="271"/>
        <end position="293"/>
    </location>
</feature>
<evidence type="ECO:0000256" key="12">
    <source>
        <dbReference type="ARBA" id="ARBA00023224"/>
    </source>
</evidence>
<evidence type="ECO:0000256" key="8">
    <source>
        <dbReference type="ARBA" id="ARBA00023136"/>
    </source>
</evidence>
<keyword evidence="10" id="KW-0675">Receptor</keyword>
<sequence length="454" mass="51340">MATLVSQEPNMTSYNISYLPSYGINWQEEIRCRDVTKMPPPDDGHLYCPAVFDSWLCWDYTLAGTVAEQQCPHSFKPGFSPDEVARKTCNNDGTWYIHPKSNQTWTNYGECANVDGDQIILYMSISGYAISCVLLVISLGIFSAFRQLKCSRVVLHQHLFVSFILTGVMWILTYALFLIKPEARKDNPVWCKVIHVITQYATLSNYFWMFCEGFFLHTIVVQAFSKQRRLLIACSIIGWVLPLFPVIAYVIVRALDTENDVMCWFHQTKSIYILSSFIVLSLLVNFLLLLNILRILLSKIRAFNTTEHNQNRRAVKATLILVPLLGLQNLFTLVKPPMDKKGMFAWDMASAILVAYQGAAVALIFCFFNGEVLTVLKRRFGQWSHSYDPAFLGRPSANSTTMAMTLDDTSTTGAVFKNGNNRMTKASARNAKESTELQLMVPGHKGDKGSTFNS</sequence>
<feature type="transmembrane region" description="Helical" evidence="13">
    <location>
        <begin position="354"/>
        <end position="376"/>
    </location>
</feature>
<dbReference type="GO" id="GO:0005886">
    <property type="term" value="C:plasma membrane"/>
    <property type="evidence" value="ECO:0007669"/>
    <property type="project" value="UniProtKB-SubCell"/>
</dbReference>
<dbReference type="GO" id="GO:0007166">
    <property type="term" value="P:cell surface receptor signaling pathway"/>
    <property type="evidence" value="ECO:0007669"/>
    <property type="project" value="InterPro"/>
</dbReference>
<dbReference type="PROSITE" id="PS00649">
    <property type="entry name" value="G_PROTEIN_RECEP_F2_1"/>
    <property type="match status" value="1"/>
</dbReference>
<feature type="transmembrane region" description="Helical" evidence="13">
    <location>
        <begin position="157"/>
        <end position="179"/>
    </location>
</feature>
<evidence type="ECO:0000256" key="9">
    <source>
        <dbReference type="ARBA" id="ARBA00023157"/>
    </source>
</evidence>
<evidence type="ECO:0000259" key="15">
    <source>
        <dbReference type="PROSITE" id="PS50261"/>
    </source>
</evidence>
<keyword evidence="3" id="KW-1003">Cell membrane</keyword>
<feature type="transmembrane region" description="Helical" evidence="13">
    <location>
        <begin position="231"/>
        <end position="251"/>
    </location>
</feature>
<evidence type="ECO:0000256" key="5">
    <source>
        <dbReference type="ARBA" id="ARBA00022729"/>
    </source>
</evidence>
<comment type="subcellular location">
    <subcellularLocation>
        <location evidence="1">Cell membrane</location>
        <topology evidence="1">Multi-pass membrane protein</topology>
    </subcellularLocation>
</comment>
<dbReference type="InterPro" id="IPR050332">
    <property type="entry name" value="GPCR_2"/>
</dbReference>
<evidence type="ECO:0000259" key="14">
    <source>
        <dbReference type="PROSITE" id="PS50227"/>
    </source>
</evidence>
<evidence type="ECO:0000256" key="6">
    <source>
        <dbReference type="ARBA" id="ARBA00022989"/>
    </source>
</evidence>
<dbReference type="PROSITE" id="PS00650">
    <property type="entry name" value="G_PROTEIN_RECEP_F2_2"/>
    <property type="match status" value="1"/>
</dbReference>
<keyword evidence="9" id="KW-1015">Disulfide bond</keyword>
<evidence type="ECO:0000256" key="1">
    <source>
        <dbReference type="ARBA" id="ARBA00004651"/>
    </source>
</evidence>
<dbReference type="Proteomes" id="UP001497497">
    <property type="component" value="Unassembled WGS sequence"/>
</dbReference>
<gene>
    <name evidence="16" type="ORF">GSLYS_00012813001</name>
</gene>
<feature type="transmembrane region" description="Helical" evidence="13">
    <location>
        <begin position="314"/>
        <end position="334"/>
    </location>
</feature>
<dbReference type="SMART" id="SM00008">
    <property type="entry name" value="HormR"/>
    <property type="match status" value="1"/>
</dbReference>
<keyword evidence="5" id="KW-0732">Signal</keyword>
<keyword evidence="6 13" id="KW-1133">Transmembrane helix</keyword>
<evidence type="ECO:0000313" key="16">
    <source>
        <dbReference type="EMBL" id="CAL1538992.1"/>
    </source>
</evidence>
<evidence type="ECO:0000256" key="11">
    <source>
        <dbReference type="ARBA" id="ARBA00023180"/>
    </source>
</evidence>
<accession>A0AAV2HZU5</accession>
<evidence type="ECO:0000256" key="3">
    <source>
        <dbReference type="ARBA" id="ARBA00022475"/>
    </source>
</evidence>
<organism evidence="16 17">
    <name type="scientific">Lymnaea stagnalis</name>
    <name type="common">Great pond snail</name>
    <name type="synonym">Helix stagnalis</name>
    <dbReference type="NCBI Taxonomy" id="6523"/>
    <lineage>
        <taxon>Eukaryota</taxon>
        <taxon>Metazoa</taxon>
        <taxon>Spiralia</taxon>
        <taxon>Lophotrochozoa</taxon>
        <taxon>Mollusca</taxon>
        <taxon>Gastropoda</taxon>
        <taxon>Heterobranchia</taxon>
        <taxon>Euthyneura</taxon>
        <taxon>Panpulmonata</taxon>
        <taxon>Hygrophila</taxon>
        <taxon>Lymnaeoidea</taxon>
        <taxon>Lymnaeidae</taxon>
        <taxon>Lymnaea</taxon>
    </lineage>
</organism>
<reference evidence="16 17" key="1">
    <citation type="submission" date="2024-04" db="EMBL/GenBank/DDBJ databases">
        <authorList>
            <consortium name="Genoscope - CEA"/>
            <person name="William W."/>
        </authorList>
    </citation>
    <scope>NUCLEOTIDE SEQUENCE [LARGE SCALE GENOMIC DNA]</scope>
</reference>
<dbReference type="PANTHER" id="PTHR45620">
    <property type="entry name" value="PDF RECEPTOR-LIKE PROTEIN-RELATED"/>
    <property type="match status" value="1"/>
</dbReference>
<dbReference type="EMBL" id="CAXITT010000320">
    <property type="protein sequence ID" value="CAL1538992.1"/>
    <property type="molecule type" value="Genomic_DNA"/>
</dbReference>
<dbReference type="PROSITE" id="PS50227">
    <property type="entry name" value="G_PROTEIN_RECEP_F2_3"/>
    <property type="match status" value="1"/>
</dbReference>
<dbReference type="InterPro" id="IPR000832">
    <property type="entry name" value="GPCR_2_secretin-like"/>
</dbReference>
<comment type="similarity">
    <text evidence="2">Belongs to the G-protein coupled receptor 2 family.</text>
</comment>
<dbReference type="InterPro" id="IPR001879">
    <property type="entry name" value="GPCR_2_extracellular_dom"/>
</dbReference>
<evidence type="ECO:0000256" key="13">
    <source>
        <dbReference type="SAM" id="Phobius"/>
    </source>
</evidence>
<dbReference type="Gene3D" id="4.10.1240.10">
    <property type="entry name" value="GPCR, family 2, extracellular hormone receptor domain"/>
    <property type="match status" value="1"/>
</dbReference>
<dbReference type="PROSITE" id="PS50261">
    <property type="entry name" value="G_PROTEIN_RECEP_F2_4"/>
    <property type="match status" value="1"/>
</dbReference>
<dbReference type="InterPro" id="IPR017981">
    <property type="entry name" value="GPCR_2-like_7TM"/>
</dbReference>
<proteinExistence type="inferred from homology"/>
<feature type="domain" description="G-protein coupled receptors family 2 profile 2" evidence="15">
    <location>
        <begin position="120"/>
        <end position="369"/>
    </location>
</feature>
<evidence type="ECO:0000256" key="7">
    <source>
        <dbReference type="ARBA" id="ARBA00023040"/>
    </source>
</evidence>
<name>A0AAV2HZU5_LYMST</name>
<dbReference type="PRINTS" id="PR00249">
    <property type="entry name" value="GPCRSECRETIN"/>
</dbReference>
<comment type="caution">
    <text evidence="16">The sequence shown here is derived from an EMBL/GenBank/DDBJ whole genome shotgun (WGS) entry which is preliminary data.</text>
</comment>
<keyword evidence="4 13" id="KW-0812">Transmembrane</keyword>
<evidence type="ECO:0008006" key="18">
    <source>
        <dbReference type="Google" id="ProtNLM"/>
    </source>
</evidence>
<keyword evidence="7" id="KW-0297">G-protein coupled receptor</keyword>
<dbReference type="SUPFAM" id="SSF81321">
    <property type="entry name" value="Family A G protein-coupled receptor-like"/>
    <property type="match status" value="1"/>
</dbReference>
<dbReference type="GO" id="GO:0004948">
    <property type="term" value="F:calcitonin receptor activity"/>
    <property type="evidence" value="ECO:0007669"/>
    <property type="project" value="InterPro"/>
</dbReference>
<evidence type="ECO:0000256" key="10">
    <source>
        <dbReference type="ARBA" id="ARBA00023170"/>
    </source>
</evidence>
<dbReference type="GO" id="GO:0007188">
    <property type="term" value="P:adenylate cyclase-modulating G protein-coupled receptor signaling pathway"/>
    <property type="evidence" value="ECO:0007669"/>
    <property type="project" value="TreeGrafter"/>
</dbReference>
<dbReference type="Gene3D" id="1.20.1070.10">
    <property type="entry name" value="Rhodopsin 7-helix transmembrane proteins"/>
    <property type="match status" value="1"/>
</dbReference>